<sequence length="43" mass="4826">MNGDCKSVISYQLSVISYQLEKARVFINLSSHIFHSLILSPVS</sequence>
<protein>
    <submittedName>
        <fullName evidence="1">Uncharacterized protein</fullName>
    </submittedName>
</protein>
<evidence type="ECO:0000313" key="2">
    <source>
        <dbReference type="Proteomes" id="UP000030321"/>
    </source>
</evidence>
<evidence type="ECO:0000313" key="1">
    <source>
        <dbReference type="EMBL" id="GAL94407.1"/>
    </source>
</evidence>
<proteinExistence type="predicted"/>
<dbReference type="AlphaFoldDB" id="A0A0A1VX83"/>
<dbReference type="Proteomes" id="UP000030321">
    <property type="component" value="Unassembled WGS sequence"/>
</dbReference>
<gene>
    <name evidence="1" type="ORF">N44_02987</name>
</gene>
<organism evidence="1 2">
    <name type="scientific">Microcystis aeruginosa NIES-44</name>
    <dbReference type="NCBI Taxonomy" id="449439"/>
    <lineage>
        <taxon>Bacteria</taxon>
        <taxon>Bacillati</taxon>
        <taxon>Cyanobacteriota</taxon>
        <taxon>Cyanophyceae</taxon>
        <taxon>Oscillatoriophycideae</taxon>
        <taxon>Chroococcales</taxon>
        <taxon>Microcystaceae</taxon>
        <taxon>Microcystis</taxon>
    </lineage>
</organism>
<comment type="caution">
    <text evidence="1">The sequence shown here is derived from an EMBL/GenBank/DDBJ whole genome shotgun (WGS) entry which is preliminary data.</text>
</comment>
<accession>A0A0A1VX83</accession>
<dbReference type="EMBL" id="BBPA01000054">
    <property type="protein sequence ID" value="GAL94407.1"/>
    <property type="molecule type" value="Genomic_DNA"/>
</dbReference>
<name>A0A0A1VX83_MICAE</name>
<reference evidence="2" key="1">
    <citation type="journal article" date="2015" name="Genome">
        <title>Whole Genome Sequence of the Non-Microcystin-Producing Microcystis aeruginosa Strain NIES-44.</title>
        <authorList>
            <person name="Okano K."/>
            <person name="Miyata N."/>
            <person name="Ozaki Y."/>
        </authorList>
    </citation>
    <scope>NUCLEOTIDE SEQUENCE [LARGE SCALE GENOMIC DNA]</scope>
    <source>
        <strain evidence="2">NIES-44</strain>
    </source>
</reference>